<accession>A0ABU5L6S5</accession>
<protein>
    <submittedName>
        <fullName evidence="1">Uncharacterized protein</fullName>
    </submittedName>
</protein>
<proteinExistence type="predicted"/>
<gene>
    <name evidence="1" type="ORF">Cyrtocomes_00182</name>
</gene>
<keyword evidence="2" id="KW-1185">Reference proteome</keyword>
<reference evidence="1 2" key="1">
    <citation type="submission" date="2023-02" db="EMBL/GenBank/DDBJ databases">
        <title>Host association and intracellularity evolved multiple times independently in the Rickettsiales.</title>
        <authorList>
            <person name="Castelli M."/>
            <person name="Nardi T."/>
            <person name="Gammuto L."/>
            <person name="Bellinzona G."/>
            <person name="Sabaneyeva E."/>
            <person name="Potekhin A."/>
            <person name="Serra V."/>
            <person name="Petroni G."/>
            <person name="Sassera D."/>
        </authorList>
    </citation>
    <scope>NUCLEOTIDE SEQUENCE [LARGE SCALE GENOMIC DNA]</scope>
    <source>
        <strain evidence="1 2">BOD18</strain>
    </source>
</reference>
<sequence>MDILVHQELIDFGWFYSFVIGSEFMHNNFM</sequence>
<name>A0ABU5L6S5_9RICK</name>
<dbReference type="Proteomes" id="UP001293791">
    <property type="component" value="Unassembled WGS sequence"/>
</dbReference>
<evidence type="ECO:0000313" key="1">
    <source>
        <dbReference type="EMBL" id="MDZ5761824.1"/>
    </source>
</evidence>
<organism evidence="1 2">
    <name type="scientific">Candidatus Cyrtobacter comes</name>
    <dbReference type="NCBI Taxonomy" id="675776"/>
    <lineage>
        <taxon>Bacteria</taxon>
        <taxon>Pseudomonadati</taxon>
        <taxon>Pseudomonadota</taxon>
        <taxon>Alphaproteobacteria</taxon>
        <taxon>Rickettsiales</taxon>
        <taxon>Candidatus Midichloriaceae</taxon>
        <taxon>Candidatus Cyrtobacter</taxon>
    </lineage>
</organism>
<evidence type="ECO:0000313" key="2">
    <source>
        <dbReference type="Proteomes" id="UP001293791"/>
    </source>
</evidence>
<dbReference type="EMBL" id="JARGYT010000006">
    <property type="protein sequence ID" value="MDZ5761824.1"/>
    <property type="molecule type" value="Genomic_DNA"/>
</dbReference>
<comment type="caution">
    <text evidence="1">The sequence shown here is derived from an EMBL/GenBank/DDBJ whole genome shotgun (WGS) entry which is preliminary data.</text>
</comment>